<dbReference type="EMBL" id="MTSU01000003">
    <property type="protein sequence ID" value="ONF94028.1"/>
    <property type="molecule type" value="Genomic_DNA"/>
</dbReference>
<comment type="caution">
    <text evidence="1">The sequence shown here is derived from an EMBL/GenBank/DDBJ whole genome shotgun (WGS) entry which is preliminary data.</text>
</comment>
<evidence type="ECO:0000313" key="2">
    <source>
        <dbReference type="Proteomes" id="UP000189337"/>
    </source>
</evidence>
<dbReference type="AlphaFoldDB" id="A0AB73LP24"/>
<dbReference type="Proteomes" id="UP000189337">
    <property type="component" value="Unassembled WGS sequence"/>
</dbReference>
<name>A0AB73LP24_9LEPT</name>
<proteinExistence type="predicted"/>
<organism evidence="1 2">
    <name type="scientific">Leptospira santarosai</name>
    <dbReference type="NCBI Taxonomy" id="28183"/>
    <lineage>
        <taxon>Bacteria</taxon>
        <taxon>Pseudomonadati</taxon>
        <taxon>Spirochaetota</taxon>
        <taxon>Spirochaetia</taxon>
        <taxon>Leptospirales</taxon>
        <taxon>Leptospiraceae</taxon>
        <taxon>Leptospira</taxon>
    </lineage>
</organism>
<evidence type="ECO:0000313" key="1">
    <source>
        <dbReference type="EMBL" id="ONF94028.1"/>
    </source>
</evidence>
<protein>
    <submittedName>
        <fullName evidence="1">Uncharacterized protein</fullName>
    </submittedName>
</protein>
<gene>
    <name evidence="1" type="ORF">BWD14_05220</name>
</gene>
<sequence length="72" mass="8648">MSFNSVNARTFGCRISYFFQTALSSKEDLHIRTGTFMGYEVFLWNCEKSKRIVVYRWDRICRLWISIHTTKT</sequence>
<accession>A0AB73LP24</accession>
<reference evidence="1 2" key="1">
    <citation type="submission" date="2017-01" db="EMBL/GenBank/DDBJ databases">
        <title>Comparative genomic analysis of Brazilian Leptospira santarosai.</title>
        <authorList>
            <person name="Moreno L.Z."/>
            <person name="Miraglia F."/>
            <person name="Kremer F.S."/>
            <person name="Eslabao M.R."/>
            <person name="Lilenbaum W."/>
            <person name="Dellagostin O.A."/>
            <person name="Moreno A.M."/>
        </authorList>
    </citation>
    <scope>NUCLEOTIDE SEQUENCE [LARGE SCALE GENOMIC DNA]</scope>
    <source>
        <strain evidence="1 2">M52/8-19</strain>
    </source>
</reference>